<dbReference type="EMBL" id="LSOG01000011">
    <property type="protein sequence ID" value="OEH48577.1"/>
    <property type="molecule type" value="Genomic_DNA"/>
</dbReference>
<sequence>MYVFRTILVIIYLIMLNYFCLYITLKDQTINLTTLFGSISGYLFIGLTFAYIYLLLELLSPASFSGLIIKHVSQAIYYSFITLTTVGYGEIVPLKPIAQMFT</sequence>
<feature type="transmembrane region" description="Helical" evidence="1">
    <location>
        <begin position="76"/>
        <end position="94"/>
    </location>
</feature>
<reference evidence="3 4" key="1">
    <citation type="submission" date="2016-02" db="EMBL/GenBank/DDBJ databases">
        <title>Secondary metabolites in Legionella.</title>
        <authorList>
            <person name="Tobias N.J."/>
            <person name="Bode H.B."/>
        </authorList>
    </citation>
    <scope>NUCLEOTIDE SEQUENCE [LARGE SCALE GENOMIC DNA]</scope>
    <source>
        <strain evidence="3 4">DSM 19216</strain>
    </source>
</reference>
<keyword evidence="1" id="KW-1133">Transmembrane helix</keyword>
<keyword evidence="1" id="KW-0812">Transmembrane</keyword>
<gene>
    <name evidence="3" type="ORF">lpari_00412</name>
</gene>
<dbReference type="AlphaFoldDB" id="A0A1E5JVM2"/>
<dbReference type="Proteomes" id="UP000095229">
    <property type="component" value="Unassembled WGS sequence"/>
</dbReference>
<dbReference type="Gene3D" id="1.10.287.70">
    <property type="match status" value="1"/>
</dbReference>
<evidence type="ECO:0000259" key="2">
    <source>
        <dbReference type="Pfam" id="PF07885"/>
    </source>
</evidence>
<keyword evidence="4" id="KW-1185">Reference proteome</keyword>
<evidence type="ECO:0000313" key="4">
    <source>
        <dbReference type="Proteomes" id="UP000095229"/>
    </source>
</evidence>
<dbReference type="InterPro" id="IPR013099">
    <property type="entry name" value="K_chnl_dom"/>
</dbReference>
<dbReference type="SUPFAM" id="SSF81324">
    <property type="entry name" value="Voltage-gated potassium channels"/>
    <property type="match status" value="1"/>
</dbReference>
<feature type="transmembrane region" description="Helical" evidence="1">
    <location>
        <begin position="32"/>
        <end position="56"/>
    </location>
</feature>
<accession>A0A1E5JVM2</accession>
<evidence type="ECO:0000313" key="3">
    <source>
        <dbReference type="EMBL" id="OEH48577.1"/>
    </source>
</evidence>
<organism evidence="3 4">
    <name type="scientific">Legionella parisiensis</name>
    <dbReference type="NCBI Taxonomy" id="45071"/>
    <lineage>
        <taxon>Bacteria</taxon>
        <taxon>Pseudomonadati</taxon>
        <taxon>Pseudomonadota</taxon>
        <taxon>Gammaproteobacteria</taxon>
        <taxon>Legionellales</taxon>
        <taxon>Legionellaceae</taxon>
        <taxon>Legionella</taxon>
    </lineage>
</organism>
<feature type="transmembrane region" description="Helical" evidence="1">
    <location>
        <begin position="6"/>
        <end position="25"/>
    </location>
</feature>
<evidence type="ECO:0000256" key="1">
    <source>
        <dbReference type="SAM" id="Phobius"/>
    </source>
</evidence>
<feature type="domain" description="Potassium channel" evidence="2">
    <location>
        <begin position="53"/>
        <end position="102"/>
    </location>
</feature>
<dbReference type="PATRIC" id="fig|45071.6.peg.1201"/>
<dbReference type="RefSeq" id="WP_058516997.1">
    <property type="nucleotide sequence ID" value="NZ_CAAAIE010000006.1"/>
</dbReference>
<proteinExistence type="predicted"/>
<keyword evidence="1" id="KW-0472">Membrane</keyword>
<dbReference type="OrthoDB" id="9813518at2"/>
<protein>
    <recommendedName>
        <fullName evidence="2">Potassium channel domain-containing protein</fullName>
    </recommendedName>
</protein>
<comment type="caution">
    <text evidence="3">The sequence shown here is derived from an EMBL/GenBank/DDBJ whole genome shotgun (WGS) entry which is preliminary data.</text>
</comment>
<dbReference type="Pfam" id="PF07885">
    <property type="entry name" value="Ion_trans_2"/>
    <property type="match status" value="1"/>
</dbReference>
<dbReference type="STRING" id="45071.Lpar_1112"/>
<name>A0A1E5JVM2_9GAMM</name>